<dbReference type="AlphaFoldDB" id="A0A8K0KV29"/>
<dbReference type="InterPro" id="IPR035437">
    <property type="entry name" value="SNase_OB-fold_sf"/>
</dbReference>
<dbReference type="OrthoDB" id="6220511at2759"/>
<dbReference type="PANTHER" id="PTHR28434:SF1">
    <property type="entry name" value="PROTEIN C3ORF33"/>
    <property type="match status" value="1"/>
</dbReference>
<reference evidence="1" key="1">
    <citation type="submission" date="2013-04" db="EMBL/GenBank/DDBJ databases">
        <authorList>
            <person name="Qu J."/>
            <person name="Murali S.C."/>
            <person name="Bandaranaike D."/>
            <person name="Bellair M."/>
            <person name="Blankenburg K."/>
            <person name="Chao H."/>
            <person name="Dinh H."/>
            <person name="Doddapaneni H."/>
            <person name="Downs B."/>
            <person name="Dugan-Rocha S."/>
            <person name="Elkadiri S."/>
            <person name="Gnanaolivu R.D."/>
            <person name="Hernandez B."/>
            <person name="Javaid M."/>
            <person name="Jayaseelan J.C."/>
            <person name="Lee S."/>
            <person name="Li M."/>
            <person name="Ming W."/>
            <person name="Munidasa M."/>
            <person name="Muniz J."/>
            <person name="Nguyen L."/>
            <person name="Ongeri F."/>
            <person name="Osuji N."/>
            <person name="Pu L.-L."/>
            <person name="Puazo M."/>
            <person name="Qu C."/>
            <person name="Quiroz J."/>
            <person name="Raj R."/>
            <person name="Weissenberger G."/>
            <person name="Xin Y."/>
            <person name="Zou X."/>
            <person name="Han Y."/>
            <person name="Richards S."/>
            <person name="Worley K."/>
            <person name="Muzny D."/>
            <person name="Gibbs R."/>
        </authorList>
    </citation>
    <scope>NUCLEOTIDE SEQUENCE</scope>
    <source>
        <strain evidence="1">Sampled in the wild</strain>
    </source>
</reference>
<comment type="caution">
    <text evidence="1">The sequence shown here is derived from an EMBL/GenBank/DDBJ whole genome shotgun (WGS) entry which is preliminary data.</text>
</comment>
<organism evidence="1 2">
    <name type="scientific">Ladona fulva</name>
    <name type="common">Scarce chaser dragonfly</name>
    <name type="synonym">Libellula fulva</name>
    <dbReference type="NCBI Taxonomy" id="123851"/>
    <lineage>
        <taxon>Eukaryota</taxon>
        <taxon>Metazoa</taxon>
        <taxon>Ecdysozoa</taxon>
        <taxon>Arthropoda</taxon>
        <taxon>Hexapoda</taxon>
        <taxon>Insecta</taxon>
        <taxon>Pterygota</taxon>
        <taxon>Palaeoptera</taxon>
        <taxon>Odonata</taxon>
        <taxon>Epiprocta</taxon>
        <taxon>Anisoptera</taxon>
        <taxon>Libelluloidea</taxon>
        <taxon>Libellulidae</taxon>
        <taxon>Ladona</taxon>
    </lineage>
</organism>
<dbReference type="GO" id="GO:0005615">
    <property type="term" value="C:extracellular space"/>
    <property type="evidence" value="ECO:0007669"/>
    <property type="project" value="TreeGrafter"/>
</dbReference>
<dbReference type="Gene3D" id="2.40.50.90">
    <property type="match status" value="1"/>
</dbReference>
<keyword evidence="2" id="KW-1185">Reference proteome</keyword>
<proteinExistence type="predicted"/>
<accession>A0A8K0KV29</accession>
<dbReference type="Proteomes" id="UP000792457">
    <property type="component" value="Unassembled WGS sequence"/>
</dbReference>
<dbReference type="PANTHER" id="PTHR28434">
    <property type="entry name" value="PROTEIN C3ORF33"/>
    <property type="match status" value="1"/>
</dbReference>
<dbReference type="SUPFAM" id="SSF50199">
    <property type="entry name" value="Staphylococcal nuclease"/>
    <property type="match status" value="1"/>
</dbReference>
<evidence type="ECO:0000313" key="1">
    <source>
        <dbReference type="EMBL" id="KAG8238723.1"/>
    </source>
</evidence>
<sequence length="236" mass="27136">MDMAPKEDLNSIKRYGILENVVRLLEKNSRGVELGLYTLGFVGLGIALRNIRPFLRFRRLCDIPPSFLEKNLSFKGKILRLEPTNDSPIIVMEHYPLVRLIPRKDPLSGLPVKLLSINIGPNGLAWMNHLLVDKDITFTLMKVNSEAVHCLVTRRGIDIGLNLVSLGFASVSPYDLQMDNNEIYKKYYKELLKTENRAEKIGRGMWMGGGSIFYQYWNKLLSKLSRRKRPFNIAWL</sequence>
<dbReference type="InterPro" id="IPR042421">
    <property type="entry name" value="C3orf33-like"/>
</dbReference>
<name>A0A8K0KV29_LADFU</name>
<dbReference type="EMBL" id="KZ309420">
    <property type="protein sequence ID" value="KAG8238723.1"/>
    <property type="molecule type" value="Genomic_DNA"/>
</dbReference>
<protein>
    <recommendedName>
        <fullName evidence="3">TNase-like domain-containing protein</fullName>
    </recommendedName>
</protein>
<evidence type="ECO:0000313" key="2">
    <source>
        <dbReference type="Proteomes" id="UP000792457"/>
    </source>
</evidence>
<evidence type="ECO:0008006" key="3">
    <source>
        <dbReference type="Google" id="ProtNLM"/>
    </source>
</evidence>
<gene>
    <name evidence="1" type="ORF">J437_LFUL015282</name>
</gene>
<reference evidence="1" key="2">
    <citation type="submission" date="2017-10" db="EMBL/GenBank/DDBJ databases">
        <title>Ladona fulva Genome sequencing and assembly.</title>
        <authorList>
            <person name="Murali S."/>
            <person name="Richards S."/>
            <person name="Bandaranaike D."/>
            <person name="Bellair M."/>
            <person name="Blankenburg K."/>
            <person name="Chao H."/>
            <person name="Dinh H."/>
            <person name="Doddapaneni H."/>
            <person name="Dugan-Rocha S."/>
            <person name="Elkadiri S."/>
            <person name="Gnanaolivu R."/>
            <person name="Hernandez B."/>
            <person name="Skinner E."/>
            <person name="Javaid M."/>
            <person name="Lee S."/>
            <person name="Li M."/>
            <person name="Ming W."/>
            <person name="Munidasa M."/>
            <person name="Muniz J."/>
            <person name="Nguyen L."/>
            <person name="Hughes D."/>
            <person name="Osuji N."/>
            <person name="Pu L.-L."/>
            <person name="Puazo M."/>
            <person name="Qu C."/>
            <person name="Quiroz J."/>
            <person name="Raj R."/>
            <person name="Weissenberger G."/>
            <person name="Xin Y."/>
            <person name="Zou X."/>
            <person name="Han Y."/>
            <person name="Worley K."/>
            <person name="Muzny D."/>
            <person name="Gibbs R."/>
        </authorList>
    </citation>
    <scope>NUCLEOTIDE SEQUENCE</scope>
    <source>
        <strain evidence="1">Sampled in the wild</strain>
    </source>
</reference>